<dbReference type="Proteomes" id="UP000732380">
    <property type="component" value="Unassembled WGS sequence"/>
</dbReference>
<proteinExistence type="predicted"/>
<protein>
    <submittedName>
        <fullName evidence="2">Uncharacterized protein</fullName>
    </submittedName>
</protein>
<accession>A0A9P7Q359</accession>
<keyword evidence="1" id="KW-0732">Signal</keyword>
<sequence length="119" mass="13411">MHALSLLAVLLPLVSPLVAANVHAQCDCQTWTEGGQWGYNRDLTRWLCYHLYTDIAIWSEQYGRCIATSLMIDGQTWEDKCIEFGTQQGYYRFDDKGVPITNVPAIKVGAAVGHCPDRY</sequence>
<name>A0A9P7Q359_9HYPO</name>
<dbReference type="AlphaFoldDB" id="A0A9P7Q359"/>
<gene>
    <name evidence="2" type="ORF">E4U13_008398</name>
</gene>
<feature type="chain" id="PRO_5040230344" evidence="1">
    <location>
        <begin position="20"/>
        <end position="119"/>
    </location>
</feature>
<organism evidence="2 3">
    <name type="scientific">Claviceps humidiphila</name>
    <dbReference type="NCBI Taxonomy" id="1294629"/>
    <lineage>
        <taxon>Eukaryota</taxon>
        <taxon>Fungi</taxon>
        <taxon>Dikarya</taxon>
        <taxon>Ascomycota</taxon>
        <taxon>Pezizomycotina</taxon>
        <taxon>Sordariomycetes</taxon>
        <taxon>Hypocreomycetidae</taxon>
        <taxon>Hypocreales</taxon>
        <taxon>Clavicipitaceae</taxon>
        <taxon>Claviceps</taxon>
    </lineage>
</organism>
<reference evidence="2 3" key="1">
    <citation type="journal article" date="2020" name="bioRxiv">
        <title>Whole genome comparisons of ergot fungi reveals the divergence and evolution of species within the genus Claviceps are the result of varying mechanisms driving genome evolution and host range expansion.</title>
        <authorList>
            <person name="Wyka S.A."/>
            <person name="Mondo S.J."/>
            <person name="Liu M."/>
            <person name="Dettman J."/>
            <person name="Nalam V."/>
            <person name="Broders K.D."/>
        </authorList>
    </citation>
    <scope>NUCLEOTIDE SEQUENCE [LARGE SCALE GENOMIC DNA]</scope>
    <source>
        <strain evidence="2 3">LM576</strain>
    </source>
</reference>
<comment type="caution">
    <text evidence="2">The sequence shown here is derived from an EMBL/GenBank/DDBJ whole genome shotgun (WGS) entry which is preliminary data.</text>
</comment>
<keyword evidence="3" id="KW-1185">Reference proteome</keyword>
<dbReference type="EMBL" id="SRQM01000098">
    <property type="protein sequence ID" value="KAG6118639.1"/>
    <property type="molecule type" value="Genomic_DNA"/>
</dbReference>
<evidence type="ECO:0000313" key="2">
    <source>
        <dbReference type="EMBL" id="KAG6118639.1"/>
    </source>
</evidence>
<feature type="signal peptide" evidence="1">
    <location>
        <begin position="1"/>
        <end position="19"/>
    </location>
</feature>
<evidence type="ECO:0000313" key="3">
    <source>
        <dbReference type="Proteomes" id="UP000732380"/>
    </source>
</evidence>
<evidence type="ECO:0000256" key="1">
    <source>
        <dbReference type="SAM" id="SignalP"/>
    </source>
</evidence>